<comment type="function">
    <text evidence="1 12">Catalyzes the condensation of (S)-aspartate-beta-semialdehyde [(S)-ASA] and pyruvate to 4-hydroxy-tetrahydrodipicolinate (HTPA).</text>
</comment>
<evidence type="ECO:0000256" key="4">
    <source>
        <dbReference type="ARBA" id="ARBA00012086"/>
    </source>
</evidence>
<dbReference type="Pfam" id="PF00701">
    <property type="entry name" value="DHDPS"/>
    <property type="match status" value="1"/>
</dbReference>
<keyword evidence="9 12" id="KW-0456">Lyase</keyword>
<comment type="pathway">
    <text evidence="2 12">Amino-acid biosynthesis; L-lysine biosynthesis via DAP pathway; (S)-tetrahydrodipicolinate from L-aspartate: step 3/4.</text>
</comment>
<dbReference type="PROSITE" id="PS00665">
    <property type="entry name" value="DHDPS_1"/>
    <property type="match status" value="1"/>
</dbReference>
<dbReference type="AlphaFoldDB" id="A0A5M3VSX7"/>
<evidence type="ECO:0000313" key="16">
    <source>
        <dbReference type="EMBL" id="GER99745.1"/>
    </source>
</evidence>
<organism evidence="16 17">
    <name type="scientific">Acrocarpospora corrugata</name>
    <dbReference type="NCBI Taxonomy" id="35763"/>
    <lineage>
        <taxon>Bacteria</taxon>
        <taxon>Bacillati</taxon>
        <taxon>Actinomycetota</taxon>
        <taxon>Actinomycetes</taxon>
        <taxon>Streptosporangiales</taxon>
        <taxon>Streptosporangiaceae</taxon>
        <taxon>Acrocarpospora</taxon>
    </lineage>
</organism>
<dbReference type="Gene3D" id="3.20.20.70">
    <property type="entry name" value="Aldolase class I"/>
    <property type="match status" value="1"/>
</dbReference>
<evidence type="ECO:0000256" key="13">
    <source>
        <dbReference type="PIRNR" id="PIRNR001365"/>
    </source>
</evidence>
<evidence type="ECO:0000256" key="12">
    <source>
        <dbReference type="HAMAP-Rule" id="MF_00418"/>
    </source>
</evidence>
<evidence type="ECO:0000313" key="17">
    <source>
        <dbReference type="Proteomes" id="UP000334990"/>
    </source>
</evidence>
<keyword evidence="5 12" id="KW-0963">Cytoplasm</keyword>
<dbReference type="GO" id="GO:0019877">
    <property type="term" value="P:diaminopimelate biosynthetic process"/>
    <property type="evidence" value="ECO:0007669"/>
    <property type="project" value="UniProtKB-UniRule"/>
</dbReference>
<comment type="catalytic activity">
    <reaction evidence="11 12">
        <text>L-aspartate 4-semialdehyde + pyruvate = (2S,4S)-4-hydroxy-2,3,4,5-tetrahydrodipicolinate + H2O + H(+)</text>
        <dbReference type="Rhea" id="RHEA:34171"/>
        <dbReference type="ChEBI" id="CHEBI:15361"/>
        <dbReference type="ChEBI" id="CHEBI:15377"/>
        <dbReference type="ChEBI" id="CHEBI:15378"/>
        <dbReference type="ChEBI" id="CHEBI:67139"/>
        <dbReference type="ChEBI" id="CHEBI:537519"/>
        <dbReference type="EC" id="4.3.3.7"/>
    </reaction>
</comment>
<dbReference type="GO" id="GO:0005829">
    <property type="term" value="C:cytosol"/>
    <property type="evidence" value="ECO:0007669"/>
    <property type="project" value="TreeGrafter"/>
</dbReference>
<keyword evidence="7 12" id="KW-0220">Diaminopimelate biosynthesis</keyword>
<evidence type="ECO:0000256" key="11">
    <source>
        <dbReference type="ARBA" id="ARBA00047836"/>
    </source>
</evidence>
<comment type="caution">
    <text evidence="16">The sequence shown here is derived from an EMBL/GenBank/DDBJ whole genome shotgun (WGS) entry which is preliminary data.</text>
</comment>
<dbReference type="InterPro" id="IPR020624">
    <property type="entry name" value="Schiff_base-form_aldolases_CS"/>
</dbReference>
<comment type="subunit">
    <text evidence="12">Homotetramer; dimer of dimers.</text>
</comment>
<feature type="active site" description="Proton donor/acceptor" evidence="12 14">
    <location>
        <position position="130"/>
    </location>
</feature>
<reference evidence="16 17" key="1">
    <citation type="submission" date="2019-10" db="EMBL/GenBank/DDBJ databases">
        <title>Whole genome shotgun sequence of Acrocarpospora corrugata NBRC 13972.</title>
        <authorList>
            <person name="Ichikawa N."/>
            <person name="Kimura A."/>
            <person name="Kitahashi Y."/>
            <person name="Komaki H."/>
            <person name="Oguchi A."/>
        </authorList>
    </citation>
    <scope>NUCLEOTIDE SEQUENCE [LARGE SCALE GENOMIC DNA]</scope>
    <source>
        <strain evidence="16 17">NBRC 13972</strain>
    </source>
</reference>
<gene>
    <name evidence="16" type="primary">dapA2_1</name>
    <name evidence="12" type="synonym">dapA</name>
    <name evidence="16" type="ORF">Acor_18090</name>
</gene>
<dbReference type="SUPFAM" id="SSF51569">
    <property type="entry name" value="Aldolase"/>
    <property type="match status" value="1"/>
</dbReference>
<dbReference type="EMBL" id="BLAD01000041">
    <property type="protein sequence ID" value="GER99745.1"/>
    <property type="molecule type" value="Genomic_DNA"/>
</dbReference>
<keyword evidence="17" id="KW-1185">Reference proteome</keyword>
<evidence type="ECO:0000256" key="8">
    <source>
        <dbReference type="ARBA" id="ARBA00023154"/>
    </source>
</evidence>
<evidence type="ECO:0000256" key="15">
    <source>
        <dbReference type="PIRSR" id="PIRSR001365-2"/>
    </source>
</evidence>
<evidence type="ECO:0000256" key="2">
    <source>
        <dbReference type="ARBA" id="ARBA00005120"/>
    </source>
</evidence>
<feature type="binding site" evidence="12 15">
    <location>
        <position position="198"/>
    </location>
    <ligand>
        <name>pyruvate</name>
        <dbReference type="ChEBI" id="CHEBI:15361"/>
    </ligand>
</feature>
<dbReference type="PIRSF" id="PIRSF001365">
    <property type="entry name" value="DHDPS"/>
    <property type="match status" value="1"/>
</dbReference>
<feature type="active site" description="Schiff-base intermediate with substrate" evidence="12 14">
    <location>
        <position position="158"/>
    </location>
</feature>
<dbReference type="HAMAP" id="MF_00418">
    <property type="entry name" value="DapA"/>
    <property type="match status" value="1"/>
</dbReference>
<dbReference type="GO" id="GO:0009089">
    <property type="term" value="P:lysine biosynthetic process via diaminopimelate"/>
    <property type="evidence" value="ECO:0007669"/>
    <property type="project" value="UniProtKB-UniRule"/>
</dbReference>
<evidence type="ECO:0000256" key="5">
    <source>
        <dbReference type="ARBA" id="ARBA00022490"/>
    </source>
</evidence>
<sequence>MFVAMVTPFHEDGSLDAEGAQALATYLIEEQAGEGLVVNGTTGEAPTTTDAEKETLVRAVAEAVGDRATIIAGAGSFDTRHAVELARTAEKAGADGLLAVTPYYSRPSQEGIFQHFTAIADATSLPVTVYDIPQRTGTALTTDTLLRLAEHPGVTGVKDAAYDLLKSAEILAATDLLYYSGADELNLPLAAIGATGVISTIGHVAGATTKAMLDAHHRGDARRATRLHLDLTPVVSAIMTRAPGAVTVKALLNQRGLPAGPVRLPLVPADTDLLKHLRQACE</sequence>
<evidence type="ECO:0000256" key="7">
    <source>
        <dbReference type="ARBA" id="ARBA00022915"/>
    </source>
</evidence>
<dbReference type="PRINTS" id="PR00146">
    <property type="entry name" value="DHPICSNTHASE"/>
</dbReference>
<dbReference type="PANTHER" id="PTHR12128">
    <property type="entry name" value="DIHYDRODIPICOLINATE SYNTHASE"/>
    <property type="match status" value="1"/>
</dbReference>
<keyword evidence="6 12" id="KW-0028">Amino-acid biosynthesis</keyword>
<keyword evidence="8 12" id="KW-0457">Lysine biosynthesis</keyword>
<dbReference type="InterPro" id="IPR013785">
    <property type="entry name" value="Aldolase_TIM"/>
</dbReference>
<dbReference type="OrthoDB" id="9782828at2"/>
<comment type="caution">
    <text evidence="12">Was originally thought to be a dihydrodipicolinate synthase (DHDPS), catalyzing the condensation of (S)-aspartate-beta-semialdehyde [(S)-ASA] and pyruvate to dihydrodipicolinate (DHDP). However, it was shown in E.coli that the product of the enzymatic reaction is not dihydrodipicolinate but in fact (4S)-4-hydroxy-2,3,4,5-tetrahydro-(2S)-dipicolinic acid (HTPA), and that the consecutive dehydration reaction leading to DHDP is not spontaneous but catalyzed by DapB.</text>
</comment>
<evidence type="ECO:0000256" key="3">
    <source>
        <dbReference type="ARBA" id="ARBA00007592"/>
    </source>
</evidence>
<evidence type="ECO:0000256" key="10">
    <source>
        <dbReference type="ARBA" id="ARBA00023270"/>
    </source>
</evidence>
<feature type="site" description="Part of a proton relay during catalysis" evidence="12">
    <location>
        <position position="104"/>
    </location>
</feature>
<proteinExistence type="inferred from homology"/>
<name>A0A5M3VSX7_9ACTN</name>
<dbReference type="InterPro" id="IPR020625">
    <property type="entry name" value="Schiff_base-form_aldolases_AS"/>
</dbReference>
<dbReference type="CDD" id="cd00950">
    <property type="entry name" value="DHDPS"/>
    <property type="match status" value="1"/>
</dbReference>
<dbReference type="EC" id="4.3.3.7" evidence="4 12"/>
<dbReference type="GO" id="GO:0008840">
    <property type="term" value="F:4-hydroxy-tetrahydrodipicolinate synthase activity"/>
    <property type="evidence" value="ECO:0007669"/>
    <property type="project" value="UniProtKB-UniRule"/>
</dbReference>
<dbReference type="SMART" id="SM01130">
    <property type="entry name" value="DHDPS"/>
    <property type="match status" value="1"/>
</dbReference>
<evidence type="ECO:0000256" key="1">
    <source>
        <dbReference type="ARBA" id="ARBA00003294"/>
    </source>
</evidence>
<dbReference type="InterPro" id="IPR002220">
    <property type="entry name" value="DapA-like"/>
</dbReference>
<evidence type="ECO:0000256" key="6">
    <source>
        <dbReference type="ARBA" id="ARBA00022605"/>
    </source>
</evidence>
<feature type="site" description="Part of a proton relay during catalysis" evidence="12">
    <location>
        <position position="41"/>
    </location>
</feature>
<evidence type="ECO:0000256" key="14">
    <source>
        <dbReference type="PIRSR" id="PIRSR001365-1"/>
    </source>
</evidence>
<comment type="subcellular location">
    <subcellularLocation>
        <location evidence="12">Cytoplasm</location>
    </subcellularLocation>
</comment>
<dbReference type="PANTHER" id="PTHR12128:SF66">
    <property type="entry name" value="4-HYDROXY-2-OXOGLUTARATE ALDOLASE, MITOCHONDRIAL"/>
    <property type="match status" value="1"/>
</dbReference>
<feature type="binding site" evidence="12 15">
    <location>
        <position position="42"/>
    </location>
    <ligand>
        <name>pyruvate</name>
        <dbReference type="ChEBI" id="CHEBI:15361"/>
    </ligand>
</feature>
<dbReference type="NCBIfam" id="TIGR00674">
    <property type="entry name" value="dapA"/>
    <property type="match status" value="1"/>
</dbReference>
<dbReference type="UniPathway" id="UPA00034">
    <property type="reaction ID" value="UER00017"/>
</dbReference>
<evidence type="ECO:0000256" key="9">
    <source>
        <dbReference type="ARBA" id="ARBA00023239"/>
    </source>
</evidence>
<protein>
    <recommendedName>
        <fullName evidence="4 12">4-hydroxy-tetrahydrodipicolinate synthase</fullName>
        <shortName evidence="12">HTPA synthase</shortName>
        <ecNumber evidence="4 12">4.3.3.7</ecNumber>
    </recommendedName>
</protein>
<dbReference type="PROSITE" id="PS00666">
    <property type="entry name" value="DHDPS_2"/>
    <property type="match status" value="1"/>
</dbReference>
<comment type="similarity">
    <text evidence="3 12 13">Belongs to the DapA family.</text>
</comment>
<dbReference type="Proteomes" id="UP000334990">
    <property type="component" value="Unassembled WGS sequence"/>
</dbReference>
<dbReference type="InterPro" id="IPR005263">
    <property type="entry name" value="DapA"/>
</dbReference>
<keyword evidence="10 12" id="KW-0704">Schiff base</keyword>
<accession>A0A5M3VSX7</accession>